<dbReference type="PANTHER" id="PTHR31640:SF1">
    <property type="entry name" value="BRIDGE-LIKE LIPID TRANSFER PROTEIN FAMILY MEMBER 1"/>
    <property type="match status" value="1"/>
</dbReference>
<evidence type="ECO:0000259" key="2">
    <source>
        <dbReference type="Pfam" id="PF25040"/>
    </source>
</evidence>
<reference evidence="3" key="1">
    <citation type="submission" date="2020-11" db="EMBL/GenBank/DDBJ databases">
        <authorList>
            <person name="Whiteford S."/>
        </authorList>
    </citation>
    <scope>NUCLEOTIDE SEQUENCE</scope>
</reference>
<name>A0A8S4DFG4_PLUXY</name>
<feature type="domain" description="Bridge-like lipid transfer protein family member 1 C-terminal" evidence="2">
    <location>
        <begin position="1"/>
        <end position="106"/>
    </location>
</feature>
<feature type="non-terminal residue" evidence="3">
    <location>
        <position position="1"/>
    </location>
</feature>
<evidence type="ECO:0000313" key="3">
    <source>
        <dbReference type="EMBL" id="CAG9097784.1"/>
    </source>
</evidence>
<comment type="caution">
    <text evidence="3">The sequence shown here is derived from an EMBL/GenBank/DDBJ whole genome shotgun (WGS) entry which is preliminary data.</text>
</comment>
<feature type="non-terminal residue" evidence="3">
    <location>
        <position position="133"/>
    </location>
</feature>
<dbReference type="PANTHER" id="PTHR31640">
    <property type="entry name" value="TRANSMEMBRANE PROTEIN KIAA1109"/>
    <property type="match status" value="1"/>
</dbReference>
<dbReference type="EMBL" id="CAJHNJ030000005">
    <property type="protein sequence ID" value="CAG9097784.1"/>
    <property type="molecule type" value="Genomic_DNA"/>
</dbReference>
<dbReference type="Proteomes" id="UP000653454">
    <property type="component" value="Unassembled WGS sequence"/>
</dbReference>
<feature type="region of interest" description="Disordered" evidence="1">
    <location>
        <begin position="86"/>
        <end position="110"/>
    </location>
</feature>
<dbReference type="InterPro" id="IPR033616">
    <property type="entry name" value="BLTP1"/>
</dbReference>
<gene>
    <name evidence="3" type="ORF">PLXY2_LOCUS2156</name>
</gene>
<dbReference type="AlphaFoldDB" id="A0A8S4DFG4"/>
<evidence type="ECO:0000256" key="1">
    <source>
        <dbReference type="SAM" id="MobiDB-lite"/>
    </source>
</evidence>
<evidence type="ECO:0000313" key="4">
    <source>
        <dbReference type="Proteomes" id="UP000653454"/>
    </source>
</evidence>
<sequence>LRFAEDFETSLDDWKPNPDDSNNICSVSEGTYEVCSTTTAAKHNENAKWFLNVSWQMEGVDIHLDVNVGKQLSALGHTLTMLTGVEEEDPLKMDYESDLDDEADNSKDSQESIVLRRKYTDHLPAFVFDTTID</sequence>
<proteinExistence type="predicted"/>
<dbReference type="GO" id="GO:0098793">
    <property type="term" value="C:presynapse"/>
    <property type="evidence" value="ECO:0007669"/>
    <property type="project" value="GOC"/>
</dbReference>
<dbReference type="GO" id="GO:0048488">
    <property type="term" value="P:synaptic vesicle endocytosis"/>
    <property type="evidence" value="ECO:0007669"/>
    <property type="project" value="TreeGrafter"/>
</dbReference>
<dbReference type="Pfam" id="PF25040">
    <property type="entry name" value="BLTP1_C"/>
    <property type="match status" value="1"/>
</dbReference>
<dbReference type="InterPro" id="IPR056742">
    <property type="entry name" value="BLTP1_C"/>
</dbReference>
<organism evidence="3 4">
    <name type="scientific">Plutella xylostella</name>
    <name type="common">Diamondback moth</name>
    <name type="synonym">Plutella maculipennis</name>
    <dbReference type="NCBI Taxonomy" id="51655"/>
    <lineage>
        <taxon>Eukaryota</taxon>
        <taxon>Metazoa</taxon>
        <taxon>Ecdysozoa</taxon>
        <taxon>Arthropoda</taxon>
        <taxon>Hexapoda</taxon>
        <taxon>Insecta</taxon>
        <taxon>Pterygota</taxon>
        <taxon>Neoptera</taxon>
        <taxon>Endopterygota</taxon>
        <taxon>Lepidoptera</taxon>
        <taxon>Glossata</taxon>
        <taxon>Ditrysia</taxon>
        <taxon>Yponomeutoidea</taxon>
        <taxon>Plutellidae</taxon>
        <taxon>Plutella</taxon>
    </lineage>
</organism>
<accession>A0A8S4DFG4</accession>
<keyword evidence="4" id="KW-1185">Reference proteome</keyword>
<protein>
    <submittedName>
        <fullName evidence="3">(diamondback moth) hypothetical protein</fullName>
    </submittedName>
</protein>